<proteinExistence type="predicted"/>
<dbReference type="Proteomes" id="UP000637239">
    <property type="component" value="Chromosome 8"/>
</dbReference>
<feature type="compositionally biased region" description="Basic and acidic residues" evidence="1">
    <location>
        <begin position="109"/>
        <end position="119"/>
    </location>
</feature>
<feature type="compositionally biased region" description="Polar residues" evidence="1">
    <location>
        <begin position="121"/>
        <end position="135"/>
    </location>
</feature>
<dbReference type="KEGG" id="ache:ACHE_80067A"/>
<dbReference type="AlphaFoldDB" id="A0A7R7VWP2"/>
<dbReference type="RefSeq" id="XP_043140680.1">
    <property type="nucleotide sequence ID" value="XM_043283396.1"/>
</dbReference>
<accession>A0A7R7VWP2</accession>
<protein>
    <submittedName>
        <fullName evidence="2">Uncharacterized protein</fullName>
    </submittedName>
</protein>
<reference evidence="2" key="1">
    <citation type="submission" date="2021-01" db="EMBL/GenBank/DDBJ databases">
        <authorList>
            <consortium name="Aspergillus chevalieri M1 genome sequencing consortium"/>
            <person name="Kazuki M."/>
            <person name="Futagami T."/>
        </authorList>
    </citation>
    <scope>NUCLEOTIDE SEQUENCE</scope>
    <source>
        <strain evidence="2">M1</strain>
    </source>
</reference>
<evidence type="ECO:0000313" key="3">
    <source>
        <dbReference type="Proteomes" id="UP000637239"/>
    </source>
</evidence>
<gene>
    <name evidence="2" type="ORF">ACHE_80067A</name>
</gene>
<evidence type="ECO:0000313" key="2">
    <source>
        <dbReference type="EMBL" id="BCR92167.1"/>
    </source>
</evidence>
<evidence type="ECO:0000256" key="1">
    <source>
        <dbReference type="SAM" id="MobiDB-lite"/>
    </source>
</evidence>
<feature type="region of interest" description="Disordered" evidence="1">
    <location>
        <begin position="94"/>
        <end position="135"/>
    </location>
</feature>
<reference evidence="2" key="2">
    <citation type="submission" date="2021-02" db="EMBL/GenBank/DDBJ databases">
        <title>Aspergillus chevalieri M1 genome sequence.</title>
        <authorList>
            <person name="Kadooka C."/>
            <person name="Mori K."/>
            <person name="Futagami T."/>
        </authorList>
    </citation>
    <scope>NUCLEOTIDE SEQUENCE</scope>
    <source>
        <strain evidence="2">M1</strain>
    </source>
</reference>
<sequence length="282" mass="32269">MRNNFRMSMMQYLEYERQSIEFRGLEEGILSFSSLSMKMNYSSLRDQHKELSNAFDRSLGWYAGNIRAVWPHNKAGMGTLYELTSAELDQFRRLSPDPTQFETNYMRKSGSESKNDKKSLTPLQSSQPSINSNNRTETTTLAQADLDIPGPIEVAAEDYTNGRVAQVSTNNFKENNRKAREIVLDNCLDLGQLPNPEIGPDFFVKEVVKIGVAYKFVNDTKKWLKQCKRRRPADEVEDYGTISEIRTVMHIYLLKSRGKSKKITAFADYICTRTTQPSIKSG</sequence>
<dbReference type="EMBL" id="AP024423">
    <property type="protein sequence ID" value="BCR92167.1"/>
    <property type="molecule type" value="Genomic_DNA"/>
</dbReference>
<keyword evidence="3" id="KW-1185">Reference proteome</keyword>
<dbReference type="GeneID" id="66986516"/>
<name>A0A7R7VWP2_ASPCH</name>
<organism evidence="2 3">
    <name type="scientific">Aspergillus chevalieri</name>
    <name type="common">Eurotium chevalieri</name>
    <dbReference type="NCBI Taxonomy" id="182096"/>
    <lineage>
        <taxon>Eukaryota</taxon>
        <taxon>Fungi</taxon>
        <taxon>Dikarya</taxon>
        <taxon>Ascomycota</taxon>
        <taxon>Pezizomycotina</taxon>
        <taxon>Eurotiomycetes</taxon>
        <taxon>Eurotiomycetidae</taxon>
        <taxon>Eurotiales</taxon>
        <taxon>Aspergillaceae</taxon>
        <taxon>Aspergillus</taxon>
        <taxon>Aspergillus subgen. Aspergillus</taxon>
    </lineage>
</organism>